<proteinExistence type="predicted"/>
<reference evidence="1 2" key="1">
    <citation type="journal article" date="2012" name="Genome Biol.">
        <title>Sequencing three crocodilian genomes to illuminate the evolution of archosaurs and amniotes.</title>
        <authorList>
            <person name="St John J.A."/>
            <person name="Braun E.L."/>
            <person name="Isberg S.R."/>
            <person name="Miles L.G."/>
            <person name="Chong A.Y."/>
            <person name="Gongora J."/>
            <person name="Dalzell P."/>
            <person name="Moran C."/>
            <person name="Bed'hom B."/>
            <person name="Abzhanov A."/>
            <person name="Burgess S.C."/>
            <person name="Cooksey A.M."/>
            <person name="Castoe T.A."/>
            <person name="Crawford N.G."/>
            <person name="Densmore L.D."/>
            <person name="Drew J.C."/>
            <person name="Edwards S.V."/>
            <person name="Faircloth B.C."/>
            <person name="Fujita M.K."/>
            <person name="Greenwold M.J."/>
            <person name="Hoffmann F.G."/>
            <person name="Howard J.M."/>
            <person name="Iguchi T."/>
            <person name="Janes D.E."/>
            <person name="Khan S.Y."/>
            <person name="Kohno S."/>
            <person name="de Koning A.J."/>
            <person name="Lance S.L."/>
            <person name="McCarthy F.M."/>
            <person name="McCormack J.E."/>
            <person name="Merchant M.E."/>
            <person name="Peterson D.G."/>
            <person name="Pollock D.D."/>
            <person name="Pourmand N."/>
            <person name="Raney B.J."/>
            <person name="Roessler K.A."/>
            <person name="Sanford J.R."/>
            <person name="Sawyer R.H."/>
            <person name="Schmidt C.J."/>
            <person name="Triplett E.W."/>
            <person name="Tuberville T.D."/>
            <person name="Venegas-Anaya M."/>
            <person name="Howard J.T."/>
            <person name="Jarvis E.D."/>
            <person name="Guillette L.J.Jr."/>
            <person name="Glenn T.C."/>
            <person name="Green R.E."/>
            <person name="Ray D.A."/>
        </authorList>
    </citation>
    <scope>NUCLEOTIDE SEQUENCE [LARGE SCALE GENOMIC DNA]</scope>
    <source>
        <strain evidence="1">KSC_2009_1</strain>
    </source>
</reference>
<comment type="caution">
    <text evidence="1">The sequence shown here is derived from an EMBL/GenBank/DDBJ whole genome shotgun (WGS) entry which is preliminary data.</text>
</comment>
<sequence>MDRRLAPGSTNQDVTSLHDCLKIQSCRAFLPVHKWDQRNRQLEELEKARVRLHGLEKLGVLRRKVKSWDVALWSQGGDVSVCLGQVLEGSAVPGKAFFIPQKKVTSHLV</sequence>
<gene>
    <name evidence="1" type="ORF">Y1Q_0019576</name>
</gene>
<evidence type="ECO:0000313" key="1">
    <source>
        <dbReference type="EMBL" id="KYO44219.1"/>
    </source>
</evidence>
<dbReference type="EMBL" id="AKHW03000832">
    <property type="protein sequence ID" value="KYO44219.1"/>
    <property type="molecule type" value="Genomic_DNA"/>
</dbReference>
<evidence type="ECO:0000313" key="2">
    <source>
        <dbReference type="Proteomes" id="UP000050525"/>
    </source>
</evidence>
<keyword evidence="2" id="KW-1185">Reference proteome</keyword>
<accession>A0A151P5K2</accession>
<protein>
    <submittedName>
        <fullName evidence="1">Uncharacterized protein</fullName>
    </submittedName>
</protein>
<organism evidence="1 2">
    <name type="scientific">Alligator mississippiensis</name>
    <name type="common">American alligator</name>
    <dbReference type="NCBI Taxonomy" id="8496"/>
    <lineage>
        <taxon>Eukaryota</taxon>
        <taxon>Metazoa</taxon>
        <taxon>Chordata</taxon>
        <taxon>Craniata</taxon>
        <taxon>Vertebrata</taxon>
        <taxon>Euteleostomi</taxon>
        <taxon>Archelosauria</taxon>
        <taxon>Archosauria</taxon>
        <taxon>Crocodylia</taxon>
        <taxon>Alligatoridae</taxon>
        <taxon>Alligatorinae</taxon>
        <taxon>Alligator</taxon>
    </lineage>
</organism>
<dbReference type="AlphaFoldDB" id="A0A151P5K2"/>
<name>A0A151P5K2_ALLMI</name>
<dbReference type="Proteomes" id="UP000050525">
    <property type="component" value="Unassembled WGS sequence"/>
</dbReference>